<sequence>MPPTLLLIRHAQAMHNISSDWSLHDPPLSDLGKQQCAELQDSLRNTKIADEVELIVVSPMRRTLQTAVLGLDWLINEKKVKVLPDAGWQENADKPCDTGSPIPTIQSEFPQFDFSLLDPLYPDKTTSIHTNPYAFTKRAILARGQNCLQSLYSRPEKAIAVVSHSDFLRAGVCNRRFFNADWRIFDYDKEVIEESRRKREGVDGKGFLLLKEWEETAEKGGGMGRSEKGIFRILSTDFPPKVEGEKEPAPEDSLLVVKIFSQGLHLGIYSVYVGTYDFAQIIRLSIKAVNLVPQFVGVSLGVKLHTARIILMLNMILFDDPHLV</sequence>
<gene>
    <name evidence="1" type="ORF">CC78DRAFT_617506</name>
</gene>
<comment type="caution">
    <text evidence="1">The sequence shown here is derived from an EMBL/GenBank/DDBJ whole genome shotgun (WGS) entry which is preliminary data.</text>
</comment>
<dbReference type="PANTHER" id="PTHR48100">
    <property type="entry name" value="BROAD-SPECIFICITY PHOSPHATASE YOR283W-RELATED"/>
    <property type="match status" value="1"/>
</dbReference>
<keyword evidence="2" id="KW-1185">Reference proteome</keyword>
<dbReference type="PANTHER" id="PTHR48100:SF24">
    <property type="entry name" value="PHOSPHOGLYCERATE MUTASE"/>
    <property type="match status" value="1"/>
</dbReference>
<dbReference type="CDD" id="cd07067">
    <property type="entry name" value="HP_PGM_like"/>
    <property type="match status" value="1"/>
</dbReference>
<dbReference type="AlphaFoldDB" id="A0A9P4K9L0"/>
<dbReference type="Gene3D" id="3.40.50.1240">
    <property type="entry name" value="Phosphoglycerate mutase-like"/>
    <property type="match status" value="1"/>
</dbReference>
<dbReference type="GO" id="GO:0005737">
    <property type="term" value="C:cytoplasm"/>
    <property type="evidence" value="ECO:0007669"/>
    <property type="project" value="TreeGrafter"/>
</dbReference>
<evidence type="ECO:0000313" key="2">
    <source>
        <dbReference type="Proteomes" id="UP000800093"/>
    </source>
</evidence>
<reference evidence="2" key="1">
    <citation type="journal article" date="2020" name="Stud. Mycol.">
        <title>101 Dothideomycetes genomes: A test case for predicting lifestyles and emergence of pathogens.</title>
        <authorList>
            <person name="Haridas S."/>
            <person name="Albert R."/>
            <person name="Binder M."/>
            <person name="Bloem J."/>
            <person name="LaButti K."/>
            <person name="Salamov A."/>
            <person name="Andreopoulos B."/>
            <person name="Baker S."/>
            <person name="Barry K."/>
            <person name="Bills G."/>
            <person name="Bluhm B."/>
            <person name="Cannon C."/>
            <person name="Castanera R."/>
            <person name="Culley D."/>
            <person name="Daum C."/>
            <person name="Ezra D."/>
            <person name="Gonzalez J."/>
            <person name="Henrissat B."/>
            <person name="Kuo A."/>
            <person name="Liang C."/>
            <person name="Lipzen A."/>
            <person name="Lutzoni F."/>
            <person name="Magnuson J."/>
            <person name="Mondo S."/>
            <person name="Nolan M."/>
            <person name="Ohm R."/>
            <person name="Pangilinan J."/>
            <person name="Park H.-J."/>
            <person name="Ramirez L."/>
            <person name="Alfaro M."/>
            <person name="Sun H."/>
            <person name="Tritt A."/>
            <person name="Yoshinaga Y."/>
            <person name="Zwiers L.-H."/>
            <person name="Turgeon B."/>
            <person name="Goodwin S."/>
            <person name="Spatafora J."/>
            <person name="Crous P."/>
            <person name="Grigoriev I."/>
        </authorList>
    </citation>
    <scope>NUCLEOTIDE SEQUENCE [LARGE SCALE GENOMIC DNA]</scope>
    <source>
        <strain evidence="2">CBS 304.66</strain>
    </source>
</reference>
<name>A0A9P4K9L0_9PLEO</name>
<dbReference type="Pfam" id="PF00300">
    <property type="entry name" value="His_Phos_1"/>
    <property type="match status" value="1"/>
</dbReference>
<protein>
    <submittedName>
        <fullName evidence="1">Phosphoglycerate mutase-like protein</fullName>
    </submittedName>
</protein>
<dbReference type="GO" id="GO:0016791">
    <property type="term" value="F:phosphatase activity"/>
    <property type="evidence" value="ECO:0007669"/>
    <property type="project" value="TreeGrafter"/>
</dbReference>
<dbReference type="InterPro" id="IPR013078">
    <property type="entry name" value="His_Pase_superF_clade-1"/>
</dbReference>
<dbReference type="EMBL" id="ML986624">
    <property type="protein sequence ID" value="KAF2263598.1"/>
    <property type="molecule type" value="Genomic_DNA"/>
</dbReference>
<dbReference type="OrthoDB" id="496981at2759"/>
<dbReference type="Proteomes" id="UP000800093">
    <property type="component" value="Unassembled WGS sequence"/>
</dbReference>
<dbReference type="SMART" id="SM00855">
    <property type="entry name" value="PGAM"/>
    <property type="match status" value="1"/>
</dbReference>
<evidence type="ECO:0000313" key="1">
    <source>
        <dbReference type="EMBL" id="KAF2263598.1"/>
    </source>
</evidence>
<organism evidence="1 2">
    <name type="scientific">Lojkania enalia</name>
    <dbReference type="NCBI Taxonomy" id="147567"/>
    <lineage>
        <taxon>Eukaryota</taxon>
        <taxon>Fungi</taxon>
        <taxon>Dikarya</taxon>
        <taxon>Ascomycota</taxon>
        <taxon>Pezizomycotina</taxon>
        <taxon>Dothideomycetes</taxon>
        <taxon>Pleosporomycetidae</taxon>
        <taxon>Pleosporales</taxon>
        <taxon>Pleosporales incertae sedis</taxon>
        <taxon>Lojkania</taxon>
    </lineage>
</organism>
<dbReference type="SUPFAM" id="SSF53254">
    <property type="entry name" value="Phosphoglycerate mutase-like"/>
    <property type="match status" value="1"/>
</dbReference>
<dbReference type="InterPro" id="IPR050275">
    <property type="entry name" value="PGM_Phosphatase"/>
</dbReference>
<accession>A0A9P4K9L0</accession>
<proteinExistence type="predicted"/>
<dbReference type="InterPro" id="IPR029033">
    <property type="entry name" value="His_PPase_superfam"/>
</dbReference>